<dbReference type="EMBL" id="CR522870">
    <property type="protein sequence ID" value="CAG37068.1"/>
    <property type="molecule type" value="Genomic_DNA"/>
</dbReference>
<reference evidence="2" key="1">
    <citation type="journal article" date="2004" name="Environ. Microbiol.">
        <title>The genome of Desulfotalea psychrophila, a sulfate-reducing bacterium from permanently cold Arctic sediments.</title>
        <authorList>
            <person name="Rabus R."/>
            <person name="Ruepp A."/>
            <person name="Frickey T."/>
            <person name="Rattei T."/>
            <person name="Fartmann B."/>
            <person name="Stark M."/>
            <person name="Bauer M."/>
            <person name="Zibat A."/>
            <person name="Lombardot T."/>
            <person name="Becker I."/>
            <person name="Amann J."/>
            <person name="Gellner K."/>
            <person name="Teeling H."/>
            <person name="Leuschner W.D."/>
            <person name="Gloeckner F.-O."/>
            <person name="Lupas A.N."/>
            <person name="Amann R."/>
            <person name="Klenk H.-P."/>
        </authorList>
    </citation>
    <scope>NUCLEOTIDE SEQUENCE [LARGE SCALE GENOMIC DNA]</scope>
    <source>
        <strain evidence="2">DSM 12343 / LSv54</strain>
    </source>
</reference>
<protein>
    <submittedName>
        <fullName evidence="1">Uncharacterized protein</fullName>
    </submittedName>
</protein>
<accession>Q6AKQ7</accession>
<proteinExistence type="predicted"/>
<dbReference type="STRING" id="177439.DP2339"/>
<evidence type="ECO:0000313" key="2">
    <source>
        <dbReference type="Proteomes" id="UP000000602"/>
    </source>
</evidence>
<keyword evidence="2" id="KW-1185">Reference proteome</keyword>
<dbReference type="AlphaFoldDB" id="Q6AKQ7"/>
<organism evidence="1 2">
    <name type="scientific">Desulfotalea psychrophila (strain LSv54 / DSM 12343)</name>
    <dbReference type="NCBI Taxonomy" id="177439"/>
    <lineage>
        <taxon>Bacteria</taxon>
        <taxon>Pseudomonadati</taxon>
        <taxon>Thermodesulfobacteriota</taxon>
        <taxon>Desulfobulbia</taxon>
        <taxon>Desulfobulbales</taxon>
        <taxon>Desulfocapsaceae</taxon>
        <taxon>Desulfotalea</taxon>
    </lineage>
</organism>
<dbReference type="InterPro" id="IPR025935">
    <property type="entry name" value="AbiH"/>
</dbReference>
<dbReference type="KEGG" id="dps:DP2339"/>
<gene>
    <name evidence="1" type="ordered locus">DP2339</name>
</gene>
<dbReference type="Proteomes" id="UP000000602">
    <property type="component" value="Chromosome"/>
</dbReference>
<dbReference type="Pfam" id="PF14253">
    <property type="entry name" value="AbiH"/>
    <property type="match status" value="1"/>
</dbReference>
<dbReference type="HOGENOM" id="CLU_2205842_0_0_7"/>
<sequence>MGIIDMEILYVIGNGFDLWHGLPTKYTDFYAFSETHLDELEQYLCFDIITENPWNNFEVVLGKFDWEIFYNNHNFIDVSDDSFKPSMAYGLEDDIKEQADNLVDDIQ</sequence>
<name>Q6AKQ7_DESPS</name>
<evidence type="ECO:0000313" key="1">
    <source>
        <dbReference type="EMBL" id="CAG37068.1"/>
    </source>
</evidence>